<accession>D4N149</accession>
<evidence type="ECO:0000313" key="4">
    <source>
        <dbReference type="EMBL" id="NSJ80119.1"/>
    </source>
</evidence>
<dbReference type="GO" id="GO:0016740">
    <property type="term" value="F:transferase activity"/>
    <property type="evidence" value="ECO:0007669"/>
    <property type="project" value="UniProtKB-KW"/>
</dbReference>
<dbReference type="EC" id="2.7.1.69" evidence="3"/>
<organism evidence="3 6">
    <name type="scientific">Anaerostipes hadrus</name>
    <dbReference type="NCBI Taxonomy" id="649756"/>
    <lineage>
        <taxon>Bacteria</taxon>
        <taxon>Bacillati</taxon>
        <taxon>Bacillota</taxon>
        <taxon>Clostridia</taxon>
        <taxon>Lachnospirales</taxon>
        <taxon>Lachnospiraceae</taxon>
        <taxon>Anaerostipes</taxon>
    </lineage>
</organism>
<keyword evidence="2" id="KW-0762">Sugar transport</keyword>
<dbReference type="EMBL" id="CP012098">
    <property type="protein sequence ID" value="AQP38679.1"/>
    <property type="molecule type" value="Genomic_DNA"/>
</dbReference>
<dbReference type="EMBL" id="FP929061">
    <property type="protein sequence ID" value="CBL38594.1"/>
    <property type="molecule type" value="Genomic_DNA"/>
</dbReference>
<keyword evidence="8" id="KW-1185">Reference proteome</keyword>
<dbReference type="PANTHER" id="PTHR47738">
    <property type="entry name" value="PTS SYSTEM FRUCTOSE-LIKE EIIA COMPONENT-RELATED"/>
    <property type="match status" value="1"/>
</dbReference>
<dbReference type="GeneID" id="92740512"/>
<dbReference type="EMBL" id="CP132968">
    <property type="protein sequence ID" value="WMD17256.1"/>
    <property type="molecule type" value="Genomic_DNA"/>
</dbReference>
<evidence type="ECO:0000313" key="3">
    <source>
        <dbReference type="EMBL" id="CBL38594.1"/>
    </source>
</evidence>
<dbReference type="AlphaFoldDB" id="D4N149"/>
<protein>
    <submittedName>
        <fullName evidence="2">PTS sugar transporter subunit IIA</fullName>
    </submittedName>
    <submittedName>
        <fullName evidence="3">Phosphotransferase system mannitol/fructose-specific IIA domain (Ntr-type)</fullName>
        <ecNumber evidence="3">2.7.1.69</ecNumber>
    </submittedName>
</protein>
<dbReference type="Proteomes" id="UP001243496">
    <property type="component" value="Chromosome"/>
</dbReference>
<evidence type="ECO:0000313" key="2">
    <source>
        <dbReference type="EMBL" id="AQP38679.1"/>
    </source>
</evidence>
<gene>
    <name evidence="3" type="ORF">CL2_16710</name>
    <name evidence="2" type="ORF">DO83_03095</name>
    <name evidence="4" type="ORF">G5A72_11115</name>
    <name evidence="5" type="ORF">RBI15_03865</name>
</gene>
<dbReference type="PROSITE" id="PS51094">
    <property type="entry name" value="PTS_EIIA_TYPE_2"/>
    <property type="match status" value="1"/>
</dbReference>
<dbReference type="Proteomes" id="UP001644750">
    <property type="component" value="Unassembled WGS sequence"/>
</dbReference>
<dbReference type="EMBL" id="JAAITB010000024">
    <property type="protein sequence ID" value="NSJ80119.1"/>
    <property type="molecule type" value="Genomic_DNA"/>
</dbReference>
<dbReference type="CDD" id="cd00211">
    <property type="entry name" value="PTS_IIA_fru"/>
    <property type="match status" value="1"/>
</dbReference>
<reference evidence="4 8" key="4">
    <citation type="journal article" date="2020" name="Cell Host Microbe">
        <title>Functional and Genomic Variation between Human-Derived Isolates of Lachnospiraceae Reveals Inter- and Intra-Species Diversity.</title>
        <authorList>
            <person name="Sorbara M.T."/>
            <person name="Littmann E.R."/>
            <person name="Fontana E."/>
            <person name="Moody T.U."/>
            <person name="Kohout C.E."/>
            <person name="Gjonbalaj M."/>
            <person name="Eaton V."/>
            <person name="Seok R."/>
            <person name="Leiner I.M."/>
            <person name="Pamer E.G."/>
        </authorList>
    </citation>
    <scope>NUCLEOTIDE SEQUENCE [LARGE SCALE GENOMIC DNA]</scope>
    <source>
        <strain evidence="4 8">MSK.14.57</strain>
    </source>
</reference>
<keyword evidence="3" id="KW-0808">Transferase</keyword>
<name>D4N149_ANAHA</name>
<dbReference type="Proteomes" id="UP000188159">
    <property type="component" value="Chromosome"/>
</dbReference>
<evidence type="ECO:0000313" key="5">
    <source>
        <dbReference type="EMBL" id="WMD17256.1"/>
    </source>
</evidence>
<dbReference type="SUPFAM" id="SSF55804">
    <property type="entry name" value="Phoshotransferase/anion transport protein"/>
    <property type="match status" value="1"/>
</dbReference>
<dbReference type="KEGG" id="bprl:CL2_16710"/>
<dbReference type="Proteomes" id="UP000008960">
    <property type="component" value="Chromosome"/>
</dbReference>
<reference evidence="3 6" key="1">
    <citation type="submission" date="2010-03" db="EMBL/GenBank/DDBJ databases">
        <title>The genome sequence of Clostridiales sp. SSC/2.</title>
        <authorList>
            <consortium name="metaHIT consortium -- http://www.metahit.eu/"/>
            <person name="Pajon A."/>
            <person name="Turner K."/>
            <person name="Parkhill J."/>
            <person name="Duncan S."/>
            <person name="Flint H."/>
        </authorList>
    </citation>
    <scope>NUCLEOTIDE SEQUENCE [LARGE SCALE GENOMIC DNA]</scope>
    <source>
        <strain evidence="3 6">SSC/2</strain>
    </source>
</reference>
<feature type="domain" description="PTS EIIA type-2" evidence="1">
    <location>
        <begin position="1"/>
        <end position="148"/>
    </location>
</feature>
<reference evidence="5" key="6">
    <citation type="submission" date="2023-08" db="EMBL/GenBank/DDBJ databases">
        <title>Complete Genome Sequences of butyrate producing Anaerostipes hadrus strains BA1 and GIF7 isolated from the terminal ileum of a healthy lean male.</title>
        <authorList>
            <person name="Low A."/>
            <person name="Sheludchenko M."/>
            <person name="Cheng H.E."/>
            <person name="Koh X.Q."/>
            <person name="Lee J."/>
        </authorList>
    </citation>
    <scope>NUCLEOTIDE SEQUENCE</scope>
    <source>
        <strain evidence="5">BA1</strain>
    </source>
</reference>
<dbReference type="RefSeq" id="WP_008392085.1">
    <property type="nucleotide sequence ID" value="NC_021016.1"/>
</dbReference>
<dbReference type="Pfam" id="PF00359">
    <property type="entry name" value="PTS_EIIA_2"/>
    <property type="match status" value="1"/>
</dbReference>
<sequence length="151" mass="17535">MYFDQRLCFFHQKVESQDQLFQMMTDKMLEAGCVKENYYEGISNREKEYPTGLLVNQTGFAIPHTDSERVNKSQICFLSLDEPIEFEDMVDKSHKISVELVFMLAMAQPHEQVNTLQNLIALFQDDEKVAKLKECNTEKELMQILNASGIE</sequence>
<evidence type="ECO:0000313" key="7">
    <source>
        <dbReference type="Proteomes" id="UP000188159"/>
    </source>
</evidence>
<reference evidence="4" key="5">
    <citation type="submission" date="2020-02" db="EMBL/GenBank/DDBJ databases">
        <authorList>
            <person name="Littmann E."/>
            <person name="Sorbara M."/>
        </authorList>
    </citation>
    <scope>NUCLEOTIDE SEQUENCE</scope>
    <source>
        <strain evidence="4">MSK.14.57</strain>
    </source>
</reference>
<evidence type="ECO:0000259" key="1">
    <source>
        <dbReference type="PROSITE" id="PS51094"/>
    </source>
</evidence>
<evidence type="ECO:0000313" key="6">
    <source>
        <dbReference type="Proteomes" id="UP000008960"/>
    </source>
</evidence>
<evidence type="ECO:0000313" key="8">
    <source>
        <dbReference type="Proteomes" id="UP001644750"/>
    </source>
</evidence>
<dbReference type="PANTHER" id="PTHR47738:SF3">
    <property type="entry name" value="PHOSPHOTRANSFERASE SYSTEM MANNITOL_FRUCTOSE-SPECIFIC IIA DOMAIN CONTAINING PROTEIN"/>
    <property type="match status" value="1"/>
</dbReference>
<dbReference type="PATRIC" id="fig|245018.3.peg.1965"/>
<keyword evidence="2" id="KW-0813">Transport</keyword>
<reference evidence="2 7" key="3">
    <citation type="journal article" date="2016" name="Sci. Rep.">
        <title>Accelerated dysbiosis of gut microbiota during aggravation of DSS-induced colitis by a butyrate-producing bacterium.</title>
        <authorList>
            <person name="Zhang Q."/>
            <person name="Wu Y."/>
            <person name="Wang J."/>
            <person name="Wu G."/>
            <person name="Long W."/>
            <person name="Xue Z."/>
            <person name="Wang L."/>
            <person name="Zhang X."/>
            <person name="Pang X."/>
            <person name="Zhao Y."/>
            <person name="Zhao L."/>
            <person name="Zhang C."/>
        </authorList>
    </citation>
    <scope>NUCLEOTIDE SEQUENCE [LARGE SCALE GENOMIC DNA]</scope>
    <source>
        <strain evidence="2 7">BPB5</strain>
    </source>
</reference>
<dbReference type="Gene3D" id="3.40.930.10">
    <property type="entry name" value="Mannitol-specific EII, Chain A"/>
    <property type="match status" value="1"/>
</dbReference>
<dbReference type="InterPro" id="IPR002178">
    <property type="entry name" value="PTS_EIIA_type-2_dom"/>
</dbReference>
<dbReference type="InterPro" id="IPR051541">
    <property type="entry name" value="PTS_SugarTrans_NitroReg"/>
</dbReference>
<proteinExistence type="predicted"/>
<reference evidence="3 6" key="2">
    <citation type="submission" date="2010-03" db="EMBL/GenBank/DDBJ databases">
        <authorList>
            <person name="Pajon A."/>
        </authorList>
    </citation>
    <scope>NUCLEOTIDE SEQUENCE [LARGE SCALE GENOMIC DNA]</scope>
    <source>
        <strain evidence="3 6">SSC/2</strain>
    </source>
</reference>
<dbReference type="InterPro" id="IPR016152">
    <property type="entry name" value="PTrfase/Anion_transptr"/>
</dbReference>